<dbReference type="EMBL" id="CP094528">
    <property type="protein sequence ID" value="UOE45513.1"/>
    <property type="molecule type" value="Genomic_DNA"/>
</dbReference>
<dbReference type="RefSeq" id="WP_243558112.1">
    <property type="nucleotide sequence ID" value="NZ_CP094528.1"/>
</dbReference>
<evidence type="ECO:0000313" key="2">
    <source>
        <dbReference type="Proteomes" id="UP000832097"/>
    </source>
</evidence>
<evidence type="ECO:0000313" key="1">
    <source>
        <dbReference type="EMBL" id="UOE45513.1"/>
    </source>
</evidence>
<protein>
    <submittedName>
        <fullName evidence="1">Uncharacterized protein</fullName>
    </submittedName>
</protein>
<dbReference type="Proteomes" id="UP000832097">
    <property type="component" value="Chromosome"/>
</dbReference>
<keyword evidence="2" id="KW-1185">Reference proteome</keyword>
<name>A0ABY4C2C2_9MICO</name>
<proteinExistence type="predicted"/>
<accession>A0ABY4C2C2</accession>
<reference evidence="1 2" key="1">
    <citation type="submission" date="2022-03" db="EMBL/GenBank/DDBJ databases">
        <title>Mucilaginibacter sp. isolated from the gut of Protaetia brevitarsis seulensis larvae.</title>
        <authorList>
            <person name="Won M."/>
            <person name="Kim S.-J."/>
            <person name="Kwon S.-W."/>
        </authorList>
    </citation>
    <scope>NUCLEOTIDE SEQUENCE [LARGE SCALE GENOMIC DNA]</scope>
    <source>
        <strain evidence="1 2">CFWR-12</strain>
    </source>
</reference>
<gene>
    <name evidence="1" type="ORF">MTO99_07075</name>
</gene>
<organism evidence="1 2">
    <name type="scientific">Agromyces larvae</name>
    <dbReference type="NCBI Taxonomy" id="2929802"/>
    <lineage>
        <taxon>Bacteria</taxon>
        <taxon>Bacillati</taxon>
        <taxon>Actinomycetota</taxon>
        <taxon>Actinomycetes</taxon>
        <taxon>Micrococcales</taxon>
        <taxon>Microbacteriaceae</taxon>
        <taxon>Agromyces</taxon>
    </lineage>
</organism>
<sequence length="88" mass="10094">MATTHPPVDLEQAPLMVLRHVLWHFGDANLGLRPSHFVERLLMLFAAADEVNFVRLRREFPEYAHAFTVIQRVEGGLDRARTIVMDAL</sequence>